<dbReference type="Pfam" id="PF01683">
    <property type="entry name" value="EB"/>
    <property type="match status" value="1"/>
</dbReference>
<evidence type="ECO:0000313" key="2">
    <source>
        <dbReference type="EMBL" id="OWF44990.1"/>
    </source>
</evidence>
<dbReference type="InterPro" id="IPR006149">
    <property type="entry name" value="EB_dom"/>
</dbReference>
<evidence type="ECO:0000313" key="3">
    <source>
        <dbReference type="Proteomes" id="UP000242188"/>
    </source>
</evidence>
<dbReference type="EMBL" id="NEDP02004628">
    <property type="protein sequence ID" value="OWF44990.1"/>
    <property type="molecule type" value="Genomic_DNA"/>
</dbReference>
<evidence type="ECO:0000259" key="1">
    <source>
        <dbReference type="PROSITE" id="PS01186"/>
    </source>
</evidence>
<protein>
    <submittedName>
        <fullName evidence="2">Stabilin-1</fullName>
    </submittedName>
</protein>
<dbReference type="PROSITE" id="PS01186">
    <property type="entry name" value="EGF_2"/>
    <property type="match status" value="2"/>
</dbReference>
<dbReference type="Proteomes" id="UP000242188">
    <property type="component" value="Unassembled WGS sequence"/>
</dbReference>
<keyword evidence="3" id="KW-1185">Reference proteome</keyword>
<name>A0A210Q8B4_MIZYE</name>
<comment type="caution">
    <text evidence="2">The sequence shown here is derived from an EMBL/GenBank/DDBJ whole genome shotgun (WGS) entry which is preliminary data.</text>
</comment>
<reference evidence="2 3" key="1">
    <citation type="journal article" date="2017" name="Nat. Ecol. Evol.">
        <title>Scallop genome provides insights into evolution of bilaterian karyotype and development.</title>
        <authorList>
            <person name="Wang S."/>
            <person name="Zhang J."/>
            <person name="Jiao W."/>
            <person name="Li J."/>
            <person name="Xun X."/>
            <person name="Sun Y."/>
            <person name="Guo X."/>
            <person name="Huan P."/>
            <person name="Dong B."/>
            <person name="Zhang L."/>
            <person name="Hu X."/>
            <person name="Sun X."/>
            <person name="Wang J."/>
            <person name="Zhao C."/>
            <person name="Wang Y."/>
            <person name="Wang D."/>
            <person name="Huang X."/>
            <person name="Wang R."/>
            <person name="Lv J."/>
            <person name="Li Y."/>
            <person name="Zhang Z."/>
            <person name="Liu B."/>
            <person name="Lu W."/>
            <person name="Hui Y."/>
            <person name="Liang J."/>
            <person name="Zhou Z."/>
            <person name="Hou R."/>
            <person name="Li X."/>
            <person name="Liu Y."/>
            <person name="Li H."/>
            <person name="Ning X."/>
            <person name="Lin Y."/>
            <person name="Zhao L."/>
            <person name="Xing Q."/>
            <person name="Dou J."/>
            <person name="Li Y."/>
            <person name="Mao J."/>
            <person name="Guo H."/>
            <person name="Dou H."/>
            <person name="Li T."/>
            <person name="Mu C."/>
            <person name="Jiang W."/>
            <person name="Fu Q."/>
            <person name="Fu X."/>
            <person name="Miao Y."/>
            <person name="Liu J."/>
            <person name="Yu Q."/>
            <person name="Li R."/>
            <person name="Liao H."/>
            <person name="Li X."/>
            <person name="Kong Y."/>
            <person name="Jiang Z."/>
            <person name="Chourrout D."/>
            <person name="Li R."/>
            <person name="Bao Z."/>
        </authorList>
    </citation>
    <scope>NUCLEOTIDE SEQUENCE [LARGE SCALE GENOMIC DNA]</scope>
    <source>
        <strain evidence="2 3">PY_sf001</strain>
    </source>
</reference>
<feature type="domain" description="EGF-like" evidence="1">
    <location>
        <begin position="92"/>
        <end position="105"/>
    </location>
</feature>
<organism evidence="2 3">
    <name type="scientific">Mizuhopecten yessoensis</name>
    <name type="common">Japanese scallop</name>
    <name type="synonym">Patinopecten yessoensis</name>
    <dbReference type="NCBI Taxonomy" id="6573"/>
    <lineage>
        <taxon>Eukaryota</taxon>
        <taxon>Metazoa</taxon>
        <taxon>Spiralia</taxon>
        <taxon>Lophotrochozoa</taxon>
        <taxon>Mollusca</taxon>
        <taxon>Bivalvia</taxon>
        <taxon>Autobranchia</taxon>
        <taxon>Pteriomorphia</taxon>
        <taxon>Pectinida</taxon>
        <taxon>Pectinoidea</taxon>
        <taxon>Pectinidae</taxon>
        <taxon>Mizuhopecten</taxon>
    </lineage>
</organism>
<feature type="domain" description="EGF-like" evidence="1">
    <location>
        <begin position="48"/>
        <end position="61"/>
    </location>
</feature>
<accession>A0A210Q8B4</accession>
<dbReference type="AlphaFoldDB" id="A0A210Q8B4"/>
<proteinExistence type="predicted"/>
<dbReference type="SMART" id="SM00181">
    <property type="entry name" value="EGF"/>
    <property type="match status" value="3"/>
</dbReference>
<sequence length="173" mass="18002">MQRGTYVFCSGCVVSFVEEYIKAGEGPCNHVTDECTANSTCTGVGGTCNCSEGYYDYGDTCVAKIKAGEGPCYHVTDECTANSTCTGVGGTCHCSEGYYDYGDTCVAKAELSETCGGSVLCDDAMSECIAGNTGENVCRCQLGYFDSNSYSSADGVCTSSAPHAAYEQVAINI</sequence>
<dbReference type="InterPro" id="IPR000742">
    <property type="entry name" value="EGF"/>
</dbReference>
<gene>
    <name evidence="2" type="ORF">KP79_PYT07800</name>
</gene>